<feature type="region of interest" description="Disordered" evidence="5">
    <location>
        <begin position="23"/>
        <end position="65"/>
    </location>
</feature>
<evidence type="ECO:0000256" key="3">
    <source>
        <dbReference type="ARBA" id="ARBA00023054"/>
    </source>
</evidence>
<dbReference type="PANTHER" id="PTHR19354:SF2">
    <property type="entry name" value="LEUCINE-RICH REPEAT-CONTAINING PROTEIN DDB_G0290503"/>
    <property type="match status" value="1"/>
</dbReference>
<dbReference type="GO" id="GO:0005737">
    <property type="term" value="C:cytoplasm"/>
    <property type="evidence" value="ECO:0007669"/>
    <property type="project" value="UniProtKB-SubCell"/>
</dbReference>
<keyword evidence="2" id="KW-0963">Cytoplasm</keyword>
<feature type="compositionally biased region" description="Low complexity" evidence="5">
    <location>
        <begin position="177"/>
        <end position="192"/>
    </location>
</feature>
<reference evidence="6" key="1">
    <citation type="journal article" date="2024" name="Gigascience">
        <title>Chromosome-level genome of the poultry shaft louse Menopon gallinae provides insight into the host-switching and adaptive evolution of parasitic lice.</title>
        <authorList>
            <person name="Xu Y."/>
            <person name="Ma L."/>
            <person name="Liu S."/>
            <person name="Liang Y."/>
            <person name="Liu Q."/>
            <person name="He Z."/>
            <person name="Tian L."/>
            <person name="Duan Y."/>
            <person name="Cai W."/>
            <person name="Li H."/>
            <person name="Song F."/>
        </authorList>
    </citation>
    <scope>NUCLEOTIDE SEQUENCE</scope>
    <source>
        <strain evidence="6">Cailab_2023a</strain>
    </source>
</reference>
<feature type="coiled-coil region" evidence="4">
    <location>
        <begin position="366"/>
        <end position="505"/>
    </location>
</feature>
<evidence type="ECO:0000313" key="6">
    <source>
        <dbReference type="EMBL" id="KAL0269508.1"/>
    </source>
</evidence>
<feature type="compositionally biased region" description="Low complexity" evidence="5">
    <location>
        <begin position="39"/>
        <end position="53"/>
    </location>
</feature>
<evidence type="ECO:0000256" key="5">
    <source>
        <dbReference type="SAM" id="MobiDB-lite"/>
    </source>
</evidence>
<evidence type="ECO:0000256" key="1">
    <source>
        <dbReference type="ARBA" id="ARBA00004496"/>
    </source>
</evidence>
<feature type="coiled-coil region" evidence="4">
    <location>
        <begin position="296"/>
        <end position="330"/>
    </location>
</feature>
<comment type="subcellular location">
    <subcellularLocation>
        <location evidence="1">Cytoplasm</location>
    </subcellularLocation>
</comment>
<dbReference type="Gene3D" id="1.10.287.1490">
    <property type="match status" value="1"/>
</dbReference>
<dbReference type="EMBL" id="JARGDH010000004">
    <property type="protein sequence ID" value="KAL0269508.1"/>
    <property type="molecule type" value="Genomic_DNA"/>
</dbReference>
<protein>
    <recommendedName>
        <fullName evidence="7">Leucine zipper tumor suppressor 2 homolog</fullName>
    </recommendedName>
</protein>
<sequence>MFSAVCCISEFSDETGEMARMDSGNETMLSDDSPCDLATTPSTSSGVGSSSSSQNHPPAEEAMVPPKITPFSGVLDKGKIVVRPIAFKPVGLNSRFSNSGERYGSTPILTRPGSQLTLYGSSTDLRHHHHSNSFNYSLDRKSLSSASSPPLGMTSLTSLPHKLHGYDSLESVRHCKSPVSSSSRNNSHYGLSTKTKSSSFRMLSKPECNNSLIDLTPSPSDSGVAELEAALRERDSELVYLRQTMEHNEQAIIRVYQEKERAWERDKRRLKAVNENRLRASAQKILKLEQMLMMQTYQLQQEKKRLRDEADRYARETADLRQEVDLLRGRLEETEWGLCQKTGEMSLLKAQLKDSQGEQTSKCHELIQLRNQIRDLKIDLDKKECEVNLLMREGEKRDEELDSLKCETQRLKEKLEKKQKEREEKVAEMEELQEELATLRREIVDVCQVLKEEQDDKAKLTEEVEKLKKEMESGGEEEDPKKAEIEKLKNQLLTERNDFEQERITWAQEKEKVLRYQRQLQLNYVQMFRRTRTLETEVESLTMELELEAKTKGFRNPKKIPVPAVEMSTIVEL</sequence>
<gene>
    <name evidence="6" type="ORF">PYX00_007213</name>
</gene>
<name>A0AAW2HJ14_9NEOP</name>
<evidence type="ECO:0000256" key="2">
    <source>
        <dbReference type="ARBA" id="ARBA00022490"/>
    </source>
</evidence>
<evidence type="ECO:0008006" key="7">
    <source>
        <dbReference type="Google" id="ProtNLM"/>
    </source>
</evidence>
<dbReference type="Pfam" id="PF06818">
    <property type="entry name" value="Fez1"/>
    <property type="match status" value="1"/>
</dbReference>
<dbReference type="AlphaFoldDB" id="A0AAW2HJ14"/>
<keyword evidence="3 4" id="KW-0175">Coiled coil</keyword>
<comment type="caution">
    <text evidence="6">The sequence shown here is derived from an EMBL/GenBank/DDBJ whole genome shotgun (WGS) entry which is preliminary data.</text>
</comment>
<dbReference type="InterPro" id="IPR045329">
    <property type="entry name" value="LZTS"/>
</dbReference>
<proteinExistence type="predicted"/>
<dbReference type="PANTHER" id="PTHR19354">
    <property type="entry name" value="ZIPPER PUTATIVE TUMOR SUPPRESSOR 2 HOMOLOG-LIKE PROTEIN-RELATED"/>
    <property type="match status" value="1"/>
</dbReference>
<organism evidence="6">
    <name type="scientific">Menopon gallinae</name>
    <name type="common">poultry shaft louse</name>
    <dbReference type="NCBI Taxonomy" id="328185"/>
    <lineage>
        <taxon>Eukaryota</taxon>
        <taxon>Metazoa</taxon>
        <taxon>Ecdysozoa</taxon>
        <taxon>Arthropoda</taxon>
        <taxon>Hexapoda</taxon>
        <taxon>Insecta</taxon>
        <taxon>Pterygota</taxon>
        <taxon>Neoptera</taxon>
        <taxon>Paraneoptera</taxon>
        <taxon>Psocodea</taxon>
        <taxon>Troctomorpha</taxon>
        <taxon>Phthiraptera</taxon>
        <taxon>Amblycera</taxon>
        <taxon>Menoponidae</taxon>
        <taxon>Menopon</taxon>
    </lineage>
</organism>
<feature type="region of interest" description="Disordered" evidence="5">
    <location>
        <begin position="175"/>
        <end position="200"/>
    </location>
</feature>
<evidence type="ECO:0000256" key="4">
    <source>
        <dbReference type="SAM" id="Coils"/>
    </source>
</evidence>
<accession>A0AAW2HJ14</accession>